<evidence type="ECO:0000256" key="6">
    <source>
        <dbReference type="ARBA" id="ARBA00023004"/>
    </source>
</evidence>
<dbReference type="Gene3D" id="1.10.630.10">
    <property type="entry name" value="Cytochrome P450"/>
    <property type="match status" value="1"/>
</dbReference>
<comment type="similarity">
    <text evidence="2">Belongs to the cytochrome P450 family.</text>
</comment>
<dbReference type="PANTHER" id="PTHR24305:SF77">
    <property type="entry name" value="CYTOCHROME P450 MONOOXYGENASE"/>
    <property type="match status" value="1"/>
</dbReference>
<dbReference type="eggNOG" id="KOG0158">
    <property type="taxonomic scope" value="Eukaryota"/>
</dbReference>
<dbReference type="PRINTS" id="PR00463">
    <property type="entry name" value="EP450I"/>
</dbReference>
<proteinExistence type="inferred from homology"/>
<dbReference type="OrthoDB" id="3934656at2759"/>
<keyword evidence="5" id="KW-0560">Oxidoreductase</keyword>
<evidence type="ECO:0000256" key="8">
    <source>
        <dbReference type="PIRSR" id="PIRSR602401-1"/>
    </source>
</evidence>
<reference evidence="11" key="1">
    <citation type="journal article" date="2013" name="Genome Announc.">
        <title>Draft genome sequence of the grapevine dieback fungus Eutypa lata UCR-EL1.</title>
        <authorList>
            <person name="Blanco-Ulate B."/>
            <person name="Rolshausen P.E."/>
            <person name="Cantu D."/>
        </authorList>
    </citation>
    <scope>NUCLEOTIDE SEQUENCE [LARGE SCALE GENOMIC DNA]</scope>
    <source>
        <strain evidence="11">UCR-EL1</strain>
    </source>
</reference>
<dbReference type="AlphaFoldDB" id="M7SHU9"/>
<dbReference type="InterPro" id="IPR036396">
    <property type="entry name" value="Cyt_P450_sf"/>
</dbReference>
<keyword evidence="9" id="KW-0472">Membrane</keyword>
<feature type="transmembrane region" description="Helical" evidence="9">
    <location>
        <begin position="72"/>
        <end position="92"/>
    </location>
</feature>
<evidence type="ECO:0000256" key="3">
    <source>
        <dbReference type="ARBA" id="ARBA00022617"/>
    </source>
</evidence>
<keyword evidence="3 8" id="KW-0349">Heme</keyword>
<keyword evidence="7 10" id="KW-0503">Monooxygenase</keyword>
<keyword evidence="4 8" id="KW-0479">Metal-binding</keyword>
<dbReference type="InterPro" id="IPR002401">
    <property type="entry name" value="Cyt_P450_E_grp-I"/>
</dbReference>
<comment type="cofactor">
    <cofactor evidence="1 8">
        <name>heme</name>
        <dbReference type="ChEBI" id="CHEBI:30413"/>
    </cofactor>
</comment>
<dbReference type="InterPro" id="IPR001128">
    <property type="entry name" value="Cyt_P450"/>
</dbReference>
<dbReference type="KEGG" id="ela:UCREL1_7139"/>
<dbReference type="EMBL" id="KB706768">
    <property type="protein sequence ID" value="EMR65894.1"/>
    <property type="molecule type" value="Genomic_DNA"/>
</dbReference>
<dbReference type="PRINTS" id="PR00385">
    <property type="entry name" value="P450"/>
</dbReference>
<dbReference type="SUPFAM" id="SSF48264">
    <property type="entry name" value="Cytochrome P450"/>
    <property type="match status" value="1"/>
</dbReference>
<feature type="binding site" description="axial binding residue" evidence="8">
    <location>
        <position position="505"/>
    </location>
    <ligand>
        <name>heme</name>
        <dbReference type="ChEBI" id="CHEBI:30413"/>
    </ligand>
    <ligandPart>
        <name>Fe</name>
        <dbReference type="ChEBI" id="CHEBI:18248"/>
    </ligandPart>
</feature>
<organism evidence="10 11">
    <name type="scientific">Eutypa lata (strain UCR-EL1)</name>
    <name type="common">Grapevine dieback disease fungus</name>
    <name type="synonym">Eutypa armeniacae</name>
    <dbReference type="NCBI Taxonomy" id="1287681"/>
    <lineage>
        <taxon>Eukaryota</taxon>
        <taxon>Fungi</taxon>
        <taxon>Dikarya</taxon>
        <taxon>Ascomycota</taxon>
        <taxon>Pezizomycotina</taxon>
        <taxon>Sordariomycetes</taxon>
        <taxon>Xylariomycetidae</taxon>
        <taxon>Xylariales</taxon>
        <taxon>Diatrypaceae</taxon>
        <taxon>Eutypa</taxon>
    </lineage>
</organism>
<dbReference type="CDD" id="cd11060">
    <property type="entry name" value="CYP57A1-like"/>
    <property type="match status" value="1"/>
</dbReference>
<accession>M7SHU9</accession>
<evidence type="ECO:0000256" key="9">
    <source>
        <dbReference type="SAM" id="Phobius"/>
    </source>
</evidence>
<evidence type="ECO:0000256" key="7">
    <source>
        <dbReference type="ARBA" id="ARBA00023033"/>
    </source>
</evidence>
<evidence type="ECO:0000256" key="1">
    <source>
        <dbReference type="ARBA" id="ARBA00001971"/>
    </source>
</evidence>
<dbReference type="GO" id="GO:0004497">
    <property type="term" value="F:monooxygenase activity"/>
    <property type="evidence" value="ECO:0007669"/>
    <property type="project" value="UniProtKB-KW"/>
</dbReference>
<keyword evidence="6 8" id="KW-0408">Iron</keyword>
<evidence type="ECO:0000313" key="10">
    <source>
        <dbReference type="EMBL" id="EMR65894.1"/>
    </source>
</evidence>
<dbReference type="OMA" id="NPYHETM"/>
<evidence type="ECO:0000256" key="4">
    <source>
        <dbReference type="ARBA" id="ARBA00022723"/>
    </source>
</evidence>
<sequence length="564" mass="64052">MLDSHDNYCHLLSKVRFSIVCLIATRSSLDMASFSVSNLEFDIPFLRTLSLKPLGNLWSLKPLGHLWSLQRLSIATFLLIAVCYTVSSYLAWFRLRKFPAASWLANFSYLWLAKTTYSGKQYWVHRGLHQKHKLLRIGPNELLTDDPDIVRKISSARSGYNRDSWYITGRFNPYHDNMFTVLQSNAHTKFKSRTLHAYSGREIPDLEIGVNQQVATLLRVMRDNYARKGRPLDLGQLSCYFTMDVITRLAFGNEFGYLATETDHYSFLKGVRDLWPQMSTSADIPWIRNILFSNAFLRLLGPTPKDKNGFGALMAVAEHYVGKRFVPGAEQKKDMLGSFINHKLNQKECEVEGLFMVVAGTESTASAIRSVLVHTMTTPHVYCKLKDEIRAALDDDRASNPITVEQAKKLPYLQAVIYEGIRMRPPLLGLLPKVVPAGGDTFYDQHVPAGTAICMNTSSLLRSKSMFGEDADVFRPERFMELKDEPRGIMERNVELAFGYGQWQCVGKSIAFMELNKSVFELFRHFDLQLVNPVKPCDVLSYGVFLEHNLLVKVTESGTTHSAV</sequence>
<evidence type="ECO:0000256" key="5">
    <source>
        <dbReference type="ARBA" id="ARBA00023002"/>
    </source>
</evidence>
<protein>
    <submittedName>
        <fullName evidence="10">Putative cytochrome p450 monooxygenase protein</fullName>
    </submittedName>
</protein>
<keyword evidence="11" id="KW-1185">Reference proteome</keyword>
<dbReference type="PANTHER" id="PTHR24305">
    <property type="entry name" value="CYTOCHROME P450"/>
    <property type="match status" value="1"/>
</dbReference>
<keyword evidence="9" id="KW-1133">Transmembrane helix</keyword>
<keyword evidence="9" id="KW-0812">Transmembrane</keyword>
<dbReference type="GO" id="GO:0016705">
    <property type="term" value="F:oxidoreductase activity, acting on paired donors, with incorporation or reduction of molecular oxygen"/>
    <property type="evidence" value="ECO:0007669"/>
    <property type="project" value="InterPro"/>
</dbReference>
<dbReference type="Proteomes" id="UP000012174">
    <property type="component" value="Unassembled WGS sequence"/>
</dbReference>
<evidence type="ECO:0000313" key="11">
    <source>
        <dbReference type="Proteomes" id="UP000012174"/>
    </source>
</evidence>
<dbReference type="GO" id="GO:0020037">
    <property type="term" value="F:heme binding"/>
    <property type="evidence" value="ECO:0007669"/>
    <property type="project" value="InterPro"/>
</dbReference>
<name>M7SHU9_EUTLA</name>
<dbReference type="GO" id="GO:0005506">
    <property type="term" value="F:iron ion binding"/>
    <property type="evidence" value="ECO:0007669"/>
    <property type="project" value="InterPro"/>
</dbReference>
<gene>
    <name evidence="10" type="ORF">UCREL1_7139</name>
</gene>
<dbReference type="InterPro" id="IPR050121">
    <property type="entry name" value="Cytochrome_P450_monoxygenase"/>
</dbReference>
<dbReference type="HOGENOM" id="CLU_001570_14_0_1"/>
<dbReference type="Pfam" id="PF00067">
    <property type="entry name" value="p450"/>
    <property type="match status" value="1"/>
</dbReference>
<evidence type="ECO:0000256" key="2">
    <source>
        <dbReference type="ARBA" id="ARBA00010617"/>
    </source>
</evidence>